<feature type="transmembrane region" description="Helical" evidence="5">
    <location>
        <begin position="155"/>
        <end position="175"/>
    </location>
</feature>
<keyword evidence="8" id="KW-1185">Reference proteome</keyword>
<dbReference type="STRING" id="569882.SAMN04490248_12912"/>
<name>A0A1H8VGP2_9RHOB</name>
<dbReference type="EMBL" id="FODS01000029">
    <property type="protein sequence ID" value="SEP14500.1"/>
    <property type="molecule type" value="Genomic_DNA"/>
</dbReference>
<dbReference type="InterPro" id="IPR009915">
    <property type="entry name" value="NnrU_dom"/>
</dbReference>
<evidence type="ECO:0000313" key="7">
    <source>
        <dbReference type="EMBL" id="SEP14500.1"/>
    </source>
</evidence>
<protein>
    <submittedName>
        <fullName evidence="7">NnrU protein</fullName>
    </submittedName>
</protein>
<dbReference type="AlphaFoldDB" id="A0A1H8VGP2"/>
<evidence type="ECO:0000256" key="1">
    <source>
        <dbReference type="ARBA" id="ARBA00004141"/>
    </source>
</evidence>
<keyword evidence="4 5" id="KW-0472">Membrane</keyword>
<feature type="transmembrane region" description="Helical" evidence="5">
    <location>
        <begin position="102"/>
        <end position="135"/>
    </location>
</feature>
<reference evidence="7 8" key="1">
    <citation type="submission" date="2016-10" db="EMBL/GenBank/DDBJ databases">
        <authorList>
            <person name="de Groot N.N."/>
        </authorList>
    </citation>
    <scope>NUCLEOTIDE SEQUENCE [LARGE SCALE GENOMIC DNA]</scope>
    <source>
        <strain evidence="7 8">DSM 27842</strain>
    </source>
</reference>
<keyword evidence="2 5" id="KW-0812">Transmembrane</keyword>
<proteinExistence type="predicted"/>
<dbReference type="OrthoDB" id="5293641at2"/>
<feature type="transmembrane region" description="Helical" evidence="5">
    <location>
        <begin position="65"/>
        <end position="82"/>
    </location>
</feature>
<accession>A0A1H8VGP2</accession>
<organism evidence="7 8">
    <name type="scientific">Salinihabitans flavidus</name>
    <dbReference type="NCBI Taxonomy" id="569882"/>
    <lineage>
        <taxon>Bacteria</taxon>
        <taxon>Pseudomonadati</taxon>
        <taxon>Pseudomonadota</taxon>
        <taxon>Alphaproteobacteria</taxon>
        <taxon>Rhodobacterales</taxon>
        <taxon>Roseobacteraceae</taxon>
        <taxon>Salinihabitans</taxon>
    </lineage>
</organism>
<feature type="domain" description="NnrU" evidence="6">
    <location>
        <begin position="3"/>
        <end position="176"/>
    </location>
</feature>
<dbReference type="GO" id="GO:0016020">
    <property type="term" value="C:membrane"/>
    <property type="evidence" value="ECO:0007669"/>
    <property type="project" value="UniProtKB-SubCell"/>
</dbReference>
<keyword evidence="3 5" id="KW-1133">Transmembrane helix</keyword>
<evidence type="ECO:0000256" key="4">
    <source>
        <dbReference type="ARBA" id="ARBA00023136"/>
    </source>
</evidence>
<comment type="subcellular location">
    <subcellularLocation>
        <location evidence="1">Membrane</location>
        <topology evidence="1">Multi-pass membrane protein</topology>
    </subcellularLocation>
</comment>
<evidence type="ECO:0000256" key="5">
    <source>
        <dbReference type="SAM" id="Phobius"/>
    </source>
</evidence>
<feature type="transmembrane region" description="Helical" evidence="5">
    <location>
        <begin position="35"/>
        <end position="53"/>
    </location>
</feature>
<dbReference type="RefSeq" id="WP_093120206.1">
    <property type="nucleotide sequence ID" value="NZ_FODS01000029.1"/>
</dbReference>
<evidence type="ECO:0000256" key="2">
    <source>
        <dbReference type="ARBA" id="ARBA00022692"/>
    </source>
</evidence>
<sequence>MELLILGVLLWIVAHEFKRILPKQRAALGDKGKGLVAVGVLLSIVLMVLGYRAAPFVNLWYPPGWTLHVNNLLMLLAFYFMSPGPKKGAIFYRMRHPMQTGFALWAVSHLLVNGDLASVILFGGLGLWSVVMMGVINRAEPGWTPGPKGSIAKDAMFLVASAVLLVVVGYIHGMIGPWPFPG</sequence>
<gene>
    <name evidence="7" type="ORF">SAMN04490248_12912</name>
</gene>
<evidence type="ECO:0000256" key="3">
    <source>
        <dbReference type="ARBA" id="ARBA00022989"/>
    </source>
</evidence>
<dbReference type="Proteomes" id="UP000198893">
    <property type="component" value="Unassembled WGS sequence"/>
</dbReference>
<dbReference type="Pfam" id="PF07298">
    <property type="entry name" value="NnrU"/>
    <property type="match status" value="1"/>
</dbReference>
<evidence type="ECO:0000259" key="6">
    <source>
        <dbReference type="Pfam" id="PF07298"/>
    </source>
</evidence>
<evidence type="ECO:0000313" key="8">
    <source>
        <dbReference type="Proteomes" id="UP000198893"/>
    </source>
</evidence>